<sequence>MNIRSNEPFWLVKNGLLYTYPSLRENTICEVLIVGAGITGALMAHSMIKQGYDTVLIDKREIAHGSSSATTSMLQYEIDVSLVELTEMIGAQGAIASYRACKDAIYKLKELVDEIESSCGFERKDSLYFAGRRKDISWLKAEFDARKTAGFGVEWLEKKEIKERYGIAAEGGILSEDGGSVDAFCLTHDLLHYNAKKGLRVFDKTALKRIKYRKDSVQVELESGIQITAGKVIYCTGYETQAMLPEKIVSLKSTYAMVSEKDHTLSPELETTLFWNTDTPYLYMRTTTDGRLLVGGEDENFKNPGLRDALLGRKRAKLLKTLKQYLPDHQFIDDFCWCGTFGETKDGLPYIGAHPKFPNSYFVLGFGGNGITFSIAGMDIIPEMMRGTPGLLSHYFRFGR</sequence>
<dbReference type="Pfam" id="PF01266">
    <property type="entry name" value="DAO"/>
    <property type="match status" value="1"/>
</dbReference>
<dbReference type="Gene3D" id="3.50.50.60">
    <property type="entry name" value="FAD/NAD(P)-binding domain"/>
    <property type="match status" value="1"/>
</dbReference>
<accession>A0ABR6EYB0</accession>
<reference evidence="2 3" key="1">
    <citation type="submission" date="2019-11" db="EMBL/GenBank/DDBJ databases">
        <title>Description of Pedobacter sp. LMG 31462T.</title>
        <authorList>
            <person name="Carlier A."/>
            <person name="Qi S."/>
            <person name="Vandamme P."/>
        </authorList>
    </citation>
    <scope>NUCLEOTIDE SEQUENCE [LARGE SCALE GENOMIC DNA]</scope>
    <source>
        <strain evidence="2 3">LMG 31462</strain>
    </source>
</reference>
<dbReference type="SUPFAM" id="SSF51905">
    <property type="entry name" value="FAD/NAD(P)-binding domain"/>
    <property type="match status" value="1"/>
</dbReference>
<protein>
    <submittedName>
        <fullName evidence="2">FAD-dependent oxidoreductase</fullName>
    </submittedName>
</protein>
<evidence type="ECO:0000313" key="3">
    <source>
        <dbReference type="Proteomes" id="UP000636110"/>
    </source>
</evidence>
<feature type="domain" description="FAD dependent oxidoreductase" evidence="1">
    <location>
        <begin position="31"/>
        <end position="377"/>
    </location>
</feature>
<dbReference type="EMBL" id="WNXC01000005">
    <property type="protein sequence ID" value="MBB2150255.1"/>
    <property type="molecule type" value="Genomic_DNA"/>
</dbReference>
<evidence type="ECO:0000259" key="1">
    <source>
        <dbReference type="Pfam" id="PF01266"/>
    </source>
</evidence>
<dbReference type="RefSeq" id="WP_182959014.1">
    <property type="nucleotide sequence ID" value="NZ_WNXC01000005.1"/>
</dbReference>
<dbReference type="Gene3D" id="3.30.9.10">
    <property type="entry name" value="D-Amino Acid Oxidase, subunit A, domain 2"/>
    <property type="match status" value="1"/>
</dbReference>
<organism evidence="2 3">
    <name type="scientific">Pedobacter gandavensis</name>
    <dbReference type="NCBI Taxonomy" id="2679963"/>
    <lineage>
        <taxon>Bacteria</taxon>
        <taxon>Pseudomonadati</taxon>
        <taxon>Bacteroidota</taxon>
        <taxon>Sphingobacteriia</taxon>
        <taxon>Sphingobacteriales</taxon>
        <taxon>Sphingobacteriaceae</taxon>
        <taxon>Pedobacter</taxon>
    </lineage>
</organism>
<dbReference type="InterPro" id="IPR036188">
    <property type="entry name" value="FAD/NAD-bd_sf"/>
</dbReference>
<dbReference type="PANTHER" id="PTHR13847:SF201">
    <property type="entry name" value="PUTATIBE OXIDOREDUCTASE"/>
    <property type="match status" value="1"/>
</dbReference>
<proteinExistence type="predicted"/>
<dbReference type="PANTHER" id="PTHR13847">
    <property type="entry name" value="SARCOSINE DEHYDROGENASE-RELATED"/>
    <property type="match status" value="1"/>
</dbReference>
<keyword evidence="3" id="KW-1185">Reference proteome</keyword>
<dbReference type="Proteomes" id="UP000636110">
    <property type="component" value="Unassembled WGS sequence"/>
</dbReference>
<dbReference type="InterPro" id="IPR006076">
    <property type="entry name" value="FAD-dep_OxRdtase"/>
</dbReference>
<gene>
    <name evidence="2" type="ORF">GM920_15245</name>
</gene>
<comment type="caution">
    <text evidence="2">The sequence shown here is derived from an EMBL/GenBank/DDBJ whole genome shotgun (WGS) entry which is preliminary data.</text>
</comment>
<name>A0ABR6EYB0_9SPHI</name>
<evidence type="ECO:0000313" key="2">
    <source>
        <dbReference type="EMBL" id="MBB2150255.1"/>
    </source>
</evidence>
<dbReference type="PRINTS" id="PR00420">
    <property type="entry name" value="RNGMNOXGNASE"/>
</dbReference>